<gene>
    <name evidence="1" type="ORF">F0919_17450</name>
</gene>
<sequence>MYIPVKQPSIKGLARLLNITIEECKKLKHAPMIEERNNMGAVTGYFMHISPNNDALLLSKIIIVKSNFIWFSVKQIAGIAKI</sequence>
<accession>A0A5M6CBJ0</accession>
<organism evidence="1 2">
    <name type="scientific">Taibaiella lutea</name>
    <dbReference type="NCBI Taxonomy" id="2608001"/>
    <lineage>
        <taxon>Bacteria</taxon>
        <taxon>Pseudomonadati</taxon>
        <taxon>Bacteroidota</taxon>
        <taxon>Chitinophagia</taxon>
        <taxon>Chitinophagales</taxon>
        <taxon>Chitinophagaceae</taxon>
        <taxon>Taibaiella</taxon>
    </lineage>
</organism>
<proteinExistence type="predicted"/>
<dbReference type="AlphaFoldDB" id="A0A5M6CBJ0"/>
<evidence type="ECO:0000313" key="1">
    <source>
        <dbReference type="EMBL" id="KAA5532568.1"/>
    </source>
</evidence>
<dbReference type="Proteomes" id="UP000323632">
    <property type="component" value="Unassembled WGS sequence"/>
</dbReference>
<keyword evidence="2" id="KW-1185">Reference proteome</keyword>
<name>A0A5M6CBJ0_9BACT</name>
<dbReference type="RefSeq" id="WP_150034071.1">
    <property type="nucleotide sequence ID" value="NZ_VWSH01000004.1"/>
</dbReference>
<protein>
    <submittedName>
        <fullName evidence="1">Uncharacterized protein</fullName>
    </submittedName>
</protein>
<evidence type="ECO:0000313" key="2">
    <source>
        <dbReference type="Proteomes" id="UP000323632"/>
    </source>
</evidence>
<reference evidence="1 2" key="1">
    <citation type="submission" date="2019-09" db="EMBL/GenBank/DDBJ databases">
        <title>Genome sequence and assembly of Taibaiella sp.</title>
        <authorList>
            <person name="Chhetri G."/>
        </authorList>
    </citation>
    <scope>NUCLEOTIDE SEQUENCE [LARGE SCALE GENOMIC DNA]</scope>
    <source>
        <strain evidence="1 2">KVB11</strain>
    </source>
</reference>
<dbReference type="EMBL" id="VWSH01000004">
    <property type="protein sequence ID" value="KAA5532568.1"/>
    <property type="molecule type" value="Genomic_DNA"/>
</dbReference>
<comment type="caution">
    <text evidence="1">The sequence shown here is derived from an EMBL/GenBank/DDBJ whole genome shotgun (WGS) entry which is preliminary data.</text>
</comment>